<dbReference type="PROSITE" id="PS50850">
    <property type="entry name" value="MFS"/>
    <property type="match status" value="1"/>
</dbReference>
<dbReference type="GO" id="GO:0022857">
    <property type="term" value="F:transmembrane transporter activity"/>
    <property type="evidence" value="ECO:0007669"/>
    <property type="project" value="InterPro"/>
</dbReference>
<feature type="transmembrane region" description="Helical" evidence="7">
    <location>
        <begin position="388"/>
        <end position="407"/>
    </location>
</feature>
<evidence type="ECO:0000313" key="9">
    <source>
        <dbReference type="EMBL" id="QBM87932.1"/>
    </source>
</evidence>
<feature type="transmembrane region" description="Helical" evidence="7">
    <location>
        <begin position="327"/>
        <end position="350"/>
    </location>
</feature>
<evidence type="ECO:0000256" key="7">
    <source>
        <dbReference type="SAM" id="Phobius"/>
    </source>
</evidence>
<keyword evidence="3 7" id="KW-0812">Transmembrane</keyword>
<dbReference type="Gene3D" id="1.20.1720.10">
    <property type="entry name" value="Multidrug resistance protein D"/>
    <property type="match status" value="1"/>
</dbReference>
<feature type="transmembrane region" description="Helical" evidence="7">
    <location>
        <begin position="60"/>
        <end position="86"/>
    </location>
</feature>
<dbReference type="EMBL" id="CP034457">
    <property type="protein sequence ID" value="QBM87932.1"/>
    <property type="molecule type" value="Genomic_DNA"/>
</dbReference>
<keyword evidence="4 7" id="KW-1133">Transmembrane helix</keyword>
<reference evidence="10" key="1">
    <citation type="submission" date="2019-03" db="EMBL/GenBank/DDBJ databases">
        <title>Snf2 controls pulcherriminic acid biosynthesis and connects pigmentation and antifungal activity of the yeast Metschnikowia pulcherrima.</title>
        <authorList>
            <person name="Gore-Lloyd D."/>
            <person name="Sumann I."/>
            <person name="Brachmann A.O."/>
            <person name="Schneeberger K."/>
            <person name="Ortiz-Merino R.A."/>
            <person name="Moreno-Beltran M."/>
            <person name="Schlaefli M."/>
            <person name="Kirner P."/>
            <person name="Santos Kron A."/>
            <person name="Wolfe K.H."/>
            <person name="Piel J."/>
            <person name="Ahrens C.H."/>
            <person name="Henk D."/>
            <person name="Freimoser F.M."/>
        </authorList>
    </citation>
    <scope>NUCLEOTIDE SEQUENCE [LARGE SCALE GENOMIC DNA]</scope>
    <source>
        <strain evidence="10">APC 1.2</strain>
    </source>
</reference>
<evidence type="ECO:0000256" key="3">
    <source>
        <dbReference type="ARBA" id="ARBA00022692"/>
    </source>
</evidence>
<feature type="transmembrane region" description="Helical" evidence="7">
    <location>
        <begin position="419"/>
        <end position="438"/>
    </location>
</feature>
<dbReference type="PANTHER" id="PTHR23501:SF198">
    <property type="entry name" value="AZOLE RESISTANCE PROTEIN 1-RELATED"/>
    <property type="match status" value="1"/>
</dbReference>
<dbReference type="InterPro" id="IPR020846">
    <property type="entry name" value="MFS_dom"/>
</dbReference>
<dbReference type="SUPFAM" id="SSF103473">
    <property type="entry name" value="MFS general substrate transporter"/>
    <property type="match status" value="1"/>
</dbReference>
<feature type="transmembrane region" description="Helical" evidence="7">
    <location>
        <begin position="362"/>
        <end position="381"/>
    </location>
</feature>
<evidence type="ECO:0000256" key="2">
    <source>
        <dbReference type="ARBA" id="ARBA00008335"/>
    </source>
</evidence>
<dbReference type="STRING" id="2163413.A0A4P6XKQ0"/>
<dbReference type="Proteomes" id="UP000292447">
    <property type="component" value="Chromosome II"/>
</dbReference>
<dbReference type="CDD" id="cd17502">
    <property type="entry name" value="MFS_Azr1_MDR_like"/>
    <property type="match status" value="1"/>
</dbReference>
<feature type="transmembrane region" description="Helical" evidence="7">
    <location>
        <begin position="186"/>
        <end position="212"/>
    </location>
</feature>
<evidence type="ECO:0000256" key="6">
    <source>
        <dbReference type="SAM" id="MobiDB-lite"/>
    </source>
</evidence>
<accession>A0A4P6XKQ0</accession>
<dbReference type="InterPro" id="IPR005829">
    <property type="entry name" value="Sugar_transporter_CS"/>
</dbReference>
<dbReference type="AlphaFoldDB" id="A0A4P6XKQ0"/>
<feature type="transmembrane region" description="Helical" evidence="7">
    <location>
        <begin position="283"/>
        <end position="306"/>
    </location>
</feature>
<organism evidence="9 10">
    <name type="scientific">Metschnikowia aff. pulcherrima</name>
    <dbReference type="NCBI Taxonomy" id="2163413"/>
    <lineage>
        <taxon>Eukaryota</taxon>
        <taxon>Fungi</taxon>
        <taxon>Dikarya</taxon>
        <taxon>Ascomycota</taxon>
        <taxon>Saccharomycotina</taxon>
        <taxon>Pichiomycetes</taxon>
        <taxon>Metschnikowiaceae</taxon>
        <taxon>Metschnikowia</taxon>
    </lineage>
</organism>
<dbReference type="InterPro" id="IPR036259">
    <property type="entry name" value="MFS_trans_sf"/>
</dbReference>
<feature type="region of interest" description="Disordered" evidence="6">
    <location>
        <begin position="559"/>
        <end position="605"/>
    </location>
</feature>
<dbReference type="GO" id="GO:0005886">
    <property type="term" value="C:plasma membrane"/>
    <property type="evidence" value="ECO:0007669"/>
    <property type="project" value="TreeGrafter"/>
</dbReference>
<dbReference type="PROSITE" id="PS00217">
    <property type="entry name" value="SUGAR_TRANSPORT_2"/>
    <property type="match status" value="1"/>
</dbReference>
<evidence type="ECO:0000256" key="4">
    <source>
        <dbReference type="ARBA" id="ARBA00022989"/>
    </source>
</evidence>
<feature type="transmembrane region" description="Helical" evidence="7">
    <location>
        <begin position="129"/>
        <end position="147"/>
    </location>
</feature>
<feature type="domain" description="Major facilitator superfamily (MFS) profile" evidence="8">
    <location>
        <begin position="63"/>
        <end position="519"/>
    </location>
</feature>
<proteinExistence type="inferred from homology"/>
<gene>
    <name evidence="9" type="primary">MPUL0B11460</name>
    <name evidence="9" type="ORF">METSCH_B11460</name>
</gene>
<feature type="transmembrane region" description="Helical" evidence="7">
    <location>
        <begin position="450"/>
        <end position="470"/>
    </location>
</feature>
<feature type="compositionally biased region" description="Polar residues" evidence="6">
    <location>
        <begin position="18"/>
        <end position="31"/>
    </location>
</feature>
<sequence length="605" mass="64565">MSSSPRDEQSPDVLEPTRSATSAQYGPTQISEKPERKKFIQSDAGDGTTASAQYVTGARLFLVLISVVIAMFIVALDQTIVSTILTVVSDEFGSFSKVGWLTSAFMLPVACLAPLYGKISIAFGRKYTLCVGIVIFEIGSLVCALANSIDMLIGGRVIQGLGGGAVQAMVVVIISESLPIDKRPLAMSLIGITFSVASVGGPFIGGAFASHVTWRWCFYINLPLGGVALALMILFFHPPRPLGHVKAKLAKIDYLGTFLISAGLVLVLLAITFGGNEYAWDSAAIICLFTIGGVTLIVFVCYNFLLSKNPLILKEFVTSPQILASGLMAFFNFAFFLSLVNYLAIYFQVIYNASAWQSGIDMLPLIISVSVASAFNGIFIRYTYSIKVPMMISGILSPIGVGILLLLGRNTSTSSRIGLLIPTGVSVGLQFQATLLSAQLKAPGNIPGSMILVTVFVNFMRTLGGVIGAVTSQLMLSNRGASYISQAIKDNPSVTVLASVPAKALLSSPSTIWLLPSEARDVVLDAFMKALKDVFYLDLAFASLALISASLSTNKRIPKSDEIEHSENKDDTARIAKEEEEKLVSSSSEDQHQSDISAAPGVTKN</sequence>
<keyword evidence="10" id="KW-1185">Reference proteome</keyword>
<dbReference type="InterPro" id="IPR011701">
    <property type="entry name" value="MFS"/>
</dbReference>
<evidence type="ECO:0000313" key="10">
    <source>
        <dbReference type="Proteomes" id="UP000292447"/>
    </source>
</evidence>
<evidence type="ECO:0000259" key="8">
    <source>
        <dbReference type="PROSITE" id="PS50850"/>
    </source>
</evidence>
<comment type="subcellular location">
    <subcellularLocation>
        <location evidence="1">Membrane</location>
        <topology evidence="1">Multi-pass membrane protein</topology>
    </subcellularLocation>
</comment>
<feature type="transmembrane region" description="Helical" evidence="7">
    <location>
        <begin position="249"/>
        <end position="271"/>
    </location>
</feature>
<evidence type="ECO:0000256" key="5">
    <source>
        <dbReference type="ARBA" id="ARBA00023136"/>
    </source>
</evidence>
<name>A0A4P6XKQ0_9ASCO</name>
<keyword evidence="5 7" id="KW-0472">Membrane</keyword>
<feature type="compositionally biased region" description="Basic and acidic residues" evidence="6">
    <location>
        <begin position="559"/>
        <end position="593"/>
    </location>
</feature>
<protein>
    <submittedName>
        <fullName evidence="9">Drug resistance transporter, EmrB/QacA subfamily</fullName>
    </submittedName>
</protein>
<feature type="region of interest" description="Disordered" evidence="6">
    <location>
        <begin position="1"/>
        <end position="36"/>
    </location>
</feature>
<feature type="transmembrane region" description="Helical" evidence="7">
    <location>
        <begin position="98"/>
        <end position="117"/>
    </location>
</feature>
<dbReference type="Pfam" id="PF07690">
    <property type="entry name" value="MFS_1"/>
    <property type="match status" value="1"/>
</dbReference>
<dbReference type="PANTHER" id="PTHR23501">
    <property type="entry name" value="MAJOR FACILITATOR SUPERFAMILY"/>
    <property type="match status" value="1"/>
</dbReference>
<comment type="similarity">
    <text evidence="2">Belongs to the major facilitator superfamily.</text>
</comment>
<evidence type="ECO:0000256" key="1">
    <source>
        <dbReference type="ARBA" id="ARBA00004141"/>
    </source>
</evidence>
<feature type="transmembrane region" description="Helical" evidence="7">
    <location>
        <begin position="218"/>
        <end position="237"/>
    </location>
</feature>